<evidence type="ECO:0000313" key="11">
    <source>
        <dbReference type="Proteomes" id="UP000475862"/>
    </source>
</evidence>
<evidence type="ECO:0000256" key="1">
    <source>
        <dbReference type="ARBA" id="ARBA00004167"/>
    </source>
</evidence>
<keyword evidence="3" id="KW-0812">Transmembrane</keyword>
<accession>A0A6G0TD97</accession>
<name>A0A6G0TD97_APHGL</name>
<evidence type="ECO:0000256" key="7">
    <source>
        <dbReference type="ARBA" id="ARBA00023157"/>
    </source>
</evidence>
<keyword evidence="7 8" id="KW-1015">Disulfide bond</keyword>
<evidence type="ECO:0000256" key="3">
    <source>
        <dbReference type="ARBA" id="ARBA00022692"/>
    </source>
</evidence>
<dbReference type="SMART" id="SM00192">
    <property type="entry name" value="LDLa"/>
    <property type="match status" value="2"/>
</dbReference>
<dbReference type="CDD" id="cd00112">
    <property type="entry name" value="LDLa"/>
    <property type="match status" value="2"/>
</dbReference>
<evidence type="ECO:0000256" key="4">
    <source>
        <dbReference type="ARBA" id="ARBA00022737"/>
    </source>
</evidence>
<dbReference type="InterPro" id="IPR002172">
    <property type="entry name" value="LDrepeatLR_classA_rpt"/>
</dbReference>
<dbReference type="PROSITE" id="PS01209">
    <property type="entry name" value="LDLRA_1"/>
    <property type="match status" value="1"/>
</dbReference>
<evidence type="ECO:0000256" key="6">
    <source>
        <dbReference type="ARBA" id="ARBA00023136"/>
    </source>
</evidence>
<dbReference type="GO" id="GO:0016192">
    <property type="term" value="P:vesicle-mediated transport"/>
    <property type="evidence" value="ECO:0007669"/>
    <property type="project" value="UniProtKB-ARBA"/>
</dbReference>
<dbReference type="Proteomes" id="UP000475862">
    <property type="component" value="Unassembled WGS sequence"/>
</dbReference>
<evidence type="ECO:0000313" key="10">
    <source>
        <dbReference type="EMBL" id="KAE9530916.1"/>
    </source>
</evidence>
<organism evidence="10 11">
    <name type="scientific">Aphis glycines</name>
    <name type="common">Soybean aphid</name>
    <dbReference type="NCBI Taxonomy" id="307491"/>
    <lineage>
        <taxon>Eukaryota</taxon>
        <taxon>Metazoa</taxon>
        <taxon>Ecdysozoa</taxon>
        <taxon>Arthropoda</taxon>
        <taxon>Hexapoda</taxon>
        <taxon>Insecta</taxon>
        <taxon>Pterygota</taxon>
        <taxon>Neoptera</taxon>
        <taxon>Paraneoptera</taxon>
        <taxon>Hemiptera</taxon>
        <taxon>Sternorrhyncha</taxon>
        <taxon>Aphidomorpha</taxon>
        <taxon>Aphidoidea</taxon>
        <taxon>Aphididae</taxon>
        <taxon>Aphidini</taxon>
        <taxon>Aphis</taxon>
        <taxon>Aphis</taxon>
    </lineage>
</organism>
<feature type="compositionally biased region" description="Low complexity" evidence="9">
    <location>
        <begin position="64"/>
        <end position="78"/>
    </location>
</feature>
<dbReference type="InterPro" id="IPR023415">
    <property type="entry name" value="LDLR_class-A_CS"/>
</dbReference>
<comment type="caution">
    <text evidence="8">Lacks conserved residue(s) required for the propagation of feature annotation.</text>
</comment>
<dbReference type="GO" id="GO:0005886">
    <property type="term" value="C:plasma membrane"/>
    <property type="evidence" value="ECO:0007669"/>
    <property type="project" value="TreeGrafter"/>
</dbReference>
<keyword evidence="4" id="KW-0677">Repeat</keyword>
<feature type="region of interest" description="Disordered" evidence="9">
    <location>
        <begin position="62"/>
        <end position="138"/>
    </location>
</feature>
<dbReference type="PROSITE" id="PS50068">
    <property type="entry name" value="LDLRA_2"/>
    <property type="match status" value="2"/>
</dbReference>
<proteinExistence type="predicted"/>
<dbReference type="EMBL" id="VYZN01000042">
    <property type="protein sequence ID" value="KAE9530916.1"/>
    <property type="molecule type" value="Genomic_DNA"/>
</dbReference>
<feature type="disulfide bond" evidence="8">
    <location>
        <begin position="400"/>
        <end position="418"/>
    </location>
</feature>
<dbReference type="Pfam" id="PF00057">
    <property type="entry name" value="Ldl_recept_a"/>
    <property type="match status" value="2"/>
</dbReference>
<keyword evidence="11" id="KW-1185">Reference proteome</keyword>
<evidence type="ECO:0000256" key="5">
    <source>
        <dbReference type="ARBA" id="ARBA00022989"/>
    </source>
</evidence>
<feature type="disulfide bond" evidence="8">
    <location>
        <begin position="393"/>
        <end position="405"/>
    </location>
</feature>
<dbReference type="InterPro" id="IPR036055">
    <property type="entry name" value="LDL_receptor-like_sf"/>
</dbReference>
<dbReference type="InterPro" id="IPR050685">
    <property type="entry name" value="LDLR"/>
</dbReference>
<dbReference type="PRINTS" id="PR00261">
    <property type="entry name" value="LDLRECEPTOR"/>
</dbReference>
<comment type="subcellular location">
    <subcellularLocation>
        <location evidence="2">Endomembrane system</location>
    </subcellularLocation>
    <subcellularLocation>
        <location evidence="1">Membrane</location>
        <topology evidence="1">Single-pass membrane protein</topology>
    </subcellularLocation>
</comment>
<reference evidence="10 11" key="1">
    <citation type="submission" date="2019-08" db="EMBL/GenBank/DDBJ databases">
        <title>The genome of the soybean aphid Biotype 1, its phylome, world population structure and adaptation to the North American continent.</title>
        <authorList>
            <person name="Giordano R."/>
            <person name="Donthu R.K."/>
            <person name="Hernandez A.G."/>
            <person name="Wright C.L."/>
            <person name="Zimin A.V."/>
        </authorList>
    </citation>
    <scope>NUCLEOTIDE SEQUENCE [LARGE SCALE GENOMIC DNA]</scope>
    <source>
        <tissue evidence="10">Whole aphids</tissue>
    </source>
</reference>
<dbReference type="SUPFAM" id="SSF57424">
    <property type="entry name" value="LDL receptor-like module"/>
    <property type="match status" value="2"/>
</dbReference>
<dbReference type="PANTHER" id="PTHR24270">
    <property type="entry name" value="LOW-DENSITY LIPOPROTEIN RECEPTOR-RELATED"/>
    <property type="match status" value="1"/>
</dbReference>
<feature type="disulfide bond" evidence="8">
    <location>
        <begin position="366"/>
        <end position="381"/>
    </location>
</feature>
<evidence type="ECO:0000256" key="9">
    <source>
        <dbReference type="SAM" id="MobiDB-lite"/>
    </source>
</evidence>
<sequence length="432" mass="47205">MILQTDNDLVFEDDRTPNNILDGLNPPDQSVSRLLSFVHGSVKRIKRSIWSFLGEEETIEKTSTETIASSSSDSNIPSRVTRTTDGDADTTISMTVPDSGPNRGDISSLDDDEDNDLTSGDGNHSGDGPDTDDRYTTNKPRIAVPQDELLSRDNVNGFNLTIHIPTNSVTEDSISTTSTAATTVTTTTTTTTSTQPSTVSQTFTTTTETPTSAAPLSPSQLFVDQGTTIFRVHLTIMEPYTKDYADMRSEAFEWLANNITLSLNEALKQYGTYSPRVVAIQPSSDEFFVRATVDIESEGRESKETLENQLRYFISNSRAFNPSSPLTVIDKGFDIIQAYAGLTVTCQSTEMLCVVTNTCLPPESRCNGTSECPDGTDELMCPSVPRLLIPHICGTDEFQCDETLCIPNSKRCNGLSECLDQTDERDCPLTPG</sequence>
<gene>
    <name evidence="10" type="ORF">AGLY_011378</name>
</gene>
<dbReference type="GO" id="GO:0012505">
    <property type="term" value="C:endomembrane system"/>
    <property type="evidence" value="ECO:0007669"/>
    <property type="project" value="UniProtKB-SubCell"/>
</dbReference>
<dbReference type="Gene3D" id="4.10.400.10">
    <property type="entry name" value="Low-density Lipoprotein Receptor"/>
    <property type="match status" value="2"/>
</dbReference>
<dbReference type="AlphaFoldDB" id="A0A6G0TD97"/>
<comment type="caution">
    <text evidence="10">The sequence shown here is derived from an EMBL/GenBank/DDBJ whole genome shotgun (WGS) entry which is preliminary data.</text>
</comment>
<keyword evidence="5" id="KW-1133">Transmembrane helix</keyword>
<evidence type="ECO:0008006" key="12">
    <source>
        <dbReference type="Google" id="ProtNLM"/>
    </source>
</evidence>
<keyword evidence="6" id="KW-0472">Membrane</keyword>
<evidence type="ECO:0000256" key="8">
    <source>
        <dbReference type="PROSITE-ProRule" id="PRU00124"/>
    </source>
</evidence>
<protein>
    <recommendedName>
        <fullName evidence="12">SEA domain-containing protein</fullName>
    </recommendedName>
</protein>
<feature type="disulfide bond" evidence="8">
    <location>
        <begin position="412"/>
        <end position="427"/>
    </location>
</feature>
<evidence type="ECO:0000256" key="2">
    <source>
        <dbReference type="ARBA" id="ARBA00004308"/>
    </source>
</evidence>
<dbReference type="OrthoDB" id="2019384at2759"/>